<dbReference type="EMBL" id="JPQZ01000220">
    <property type="protein sequence ID" value="KKO73815.1"/>
    <property type="molecule type" value="Genomic_DNA"/>
</dbReference>
<evidence type="ECO:0000313" key="2">
    <source>
        <dbReference type="EMBL" id="KKO73815.1"/>
    </source>
</evidence>
<gene>
    <name evidence="2" type="ORF">AAJ76_2200001761</name>
</gene>
<dbReference type="Proteomes" id="UP000034350">
    <property type="component" value="Unassembled WGS sequence"/>
</dbReference>
<dbReference type="AlphaFoldDB" id="A0A0F9WA36"/>
<proteinExistence type="predicted"/>
<dbReference type="GeneID" id="36319538"/>
<comment type="caution">
    <text evidence="2">The sequence shown here is derived from an EMBL/GenBank/DDBJ whole genome shotgun (WGS) entry which is preliminary data.</text>
</comment>
<keyword evidence="1" id="KW-0812">Transmembrane</keyword>
<accession>A0A0F9WA36</accession>
<keyword evidence="3" id="KW-1185">Reference proteome</keyword>
<feature type="transmembrane region" description="Helical" evidence="1">
    <location>
        <begin position="53"/>
        <end position="72"/>
    </location>
</feature>
<evidence type="ECO:0000256" key="1">
    <source>
        <dbReference type="SAM" id="Phobius"/>
    </source>
</evidence>
<organism evidence="2 3">
    <name type="scientific">Vairimorpha ceranae</name>
    <dbReference type="NCBI Taxonomy" id="40302"/>
    <lineage>
        <taxon>Eukaryota</taxon>
        <taxon>Fungi</taxon>
        <taxon>Fungi incertae sedis</taxon>
        <taxon>Microsporidia</taxon>
        <taxon>Nosematidae</taxon>
        <taxon>Vairimorpha</taxon>
    </lineage>
</organism>
<reference evidence="2 3" key="1">
    <citation type="journal article" date="2015" name="Environ. Microbiol.">
        <title>Genome analyses suggest the presence of polyploidy and recent human-driven expansions in eight global populations of the honeybee pathogen Nosema ceranae.</title>
        <authorList>
            <person name="Pelin A."/>
            <person name="Selman M."/>
            <person name="Aris-Brosou S."/>
            <person name="Farinelli L."/>
            <person name="Corradi N."/>
        </authorList>
    </citation>
    <scope>NUCLEOTIDE SEQUENCE [LARGE SCALE GENOMIC DNA]</scope>
    <source>
        <strain evidence="2 3">PA08 1199</strain>
    </source>
</reference>
<dbReference type="VEuPathDB" id="MicrosporidiaDB:AAJ76_2200001761"/>
<dbReference type="RefSeq" id="XP_024329557.1">
    <property type="nucleotide sequence ID" value="XM_024474613.1"/>
</dbReference>
<protein>
    <submittedName>
        <fullName evidence="2">Uncharacterized protein</fullName>
    </submittedName>
</protein>
<evidence type="ECO:0000313" key="3">
    <source>
        <dbReference type="Proteomes" id="UP000034350"/>
    </source>
</evidence>
<keyword evidence="1" id="KW-1133">Transmembrane helix</keyword>
<feature type="transmembrane region" description="Helical" evidence="1">
    <location>
        <begin position="24"/>
        <end position="41"/>
    </location>
</feature>
<name>A0A0F9WA36_9MICR</name>
<keyword evidence="1" id="KW-0472">Membrane</keyword>
<sequence>MNIKQRKNFLLEFMFRGHYVDKNFLSFIKLLQCFIFFYRGVCTPIQNLFISKFFIHFFYPLSLIFIFLKLSVDFNINPA</sequence>